<dbReference type="SUPFAM" id="SSF53474">
    <property type="entry name" value="alpha/beta-Hydrolases"/>
    <property type="match status" value="1"/>
</dbReference>
<dbReference type="EMBL" id="JAGIOL010000001">
    <property type="protein sequence ID" value="MBP2436637.1"/>
    <property type="molecule type" value="Genomic_DNA"/>
</dbReference>
<sequence>MPEFIDRHGVTIFYDRYEPAGSPRGIAQILHGVGEHAGRYRALIDELTANGWIVYADDHRGHGRTGMKQYGTVDRAFRLGPGGHRGAEDAIWQLTQIARDEHPELPLVLIAHSWGSFLAQILLNSHPGAYDAAVLVGTALRWPGSLTATPLNARWNTPDARGNEWISEDVDVQIAALEDPLASQMPLAIALGPASGLRIYGRPARGLREMAGIDVPILLMVGRDDPVGGPVSVHRLADAYRKRSGFSDVTTHVYDGRHEILNGFQQEQVRADLLGWLGQRF</sequence>
<keyword evidence="3" id="KW-1185">Reference proteome</keyword>
<dbReference type="RefSeq" id="WP_165135904.1">
    <property type="nucleotide sequence ID" value="NZ_CP049253.1"/>
</dbReference>
<feature type="domain" description="Serine aminopeptidase S33" evidence="1">
    <location>
        <begin position="22"/>
        <end position="262"/>
    </location>
</feature>
<protein>
    <submittedName>
        <fullName evidence="2">Alpha-beta hydrolase superfamily lysophospholipase</fullName>
    </submittedName>
</protein>
<dbReference type="Proteomes" id="UP001519362">
    <property type="component" value="Unassembled WGS sequence"/>
</dbReference>
<evidence type="ECO:0000259" key="1">
    <source>
        <dbReference type="Pfam" id="PF12146"/>
    </source>
</evidence>
<keyword evidence="2" id="KW-0378">Hydrolase</keyword>
<dbReference type="InterPro" id="IPR029058">
    <property type="entry name" value="AB_hydrolase_fold"/>
</dbReference>
<proteinExistence type="predicted"/>
<organism evidence="2 3">
    <name type="scientific">Microbacterium amylolyticum</name>
    <dbReference type="NCBI Taxonomy" id="936337"/>
    <lineage>
        <taxon>Bacteria</taxon>
        <taxon>Bacillati</taxon>
        <taxon>Actinomycetota</taxon>
        <taxon>Actinomycetes</taxon>
        <taxon>Micrococcales</taxon>
        <taxon>Microbacteriaceae</taxon>
        <taxon>Microbacterium</taxon>
    </lineage>
</organism>
<dbReference type="Pfam" id="PF12146">
    <property type="entry name" value="Hydrolase_4"/>
    <property type="match status" value="1"/>
</dbReference>
<dbReference type="InterPro" id="IPR022742">
    <property type="entry name" value="Hydrolase_4"/>
</dbReference>
<dbReference type="GO" id="GO:0016787">
    <property type="term" value="F:hydrolase activity"/>
    <property type="evidence" value="ECO:0007669"/>
    <property type="project" value="UniProtKB-KW"/>
</dbReference>
<reference evidence="2 3" key="1">
    <citation type="submission" date="2021-03" db="EMBL/GenBank/DDBJ databases">
        <title>Sequencing the genomes of 1000 actinobacteria strains.</title>
        <authorList>
            <person name="Klenk H.-P."/>
        </authorList>
    </citation>
    <scope>NUCLEOTIDE SEQUENCE [LARGE SCALE GENOMIC DNA]</scope>
    <source>
        <strain evidence="2 3">DSM 24221</strain>
    </source>
</reference>
<dbReference type="PANTHER" id="PTHR11614">
    <property type="entry name" value="PHOSPHOLIPASE-RELATED"/>
    <property type="match status" value="1"/>
</dbReference>
<accession>A0ABS4ZHF5</accession>
<evidence type="ECO:0000313" key="3">
    <source>
        <dbReference type="Proteomes" id="UP001519362"/>
    </source>
</evidence>
<comment type="caution">
    <text evidence="2">The sequence shown here is derived from an EMBL/GenBank/DDBJ whole genome shotgun (WGS) entry which is preliminary data.</text>
</comment>
<evidence type="ECO:0000313" key="2">
    <source>
        <dbReference type="EMBL" id="MBP2436637.1"/>
    </source>
</evidence>
<gene>
    <name evidence="2" type="ORF">JOF34_001223</name>
</gene>
<name>A0ABS4ZHF5_9MICO</name>
<dbReference type="Gene3D" id="3.40.50.1820">
    <property type="entry name" value="alpha/beta hydrolase"/>
    <property type="match status" value="1"/>
</dbReference>
<dbReference type="InterPro" id="IPR051044">
    <property type="entry name" value="MAG_DAG_Lipase"/>
</dbReference>